<accession>A0A9P0DZY4</accession>
<evidence type="ECO:0000256" key="1">
    <source>
        <dbReference type="SAM" id="MobiDB-lite"/>
    </source>
</evidence>
<dbReference type="EMBL" id="OV725077">
    <property type="protein sequence ID" value="CAH1388415.1"/>
    <property type="molecule type" value="Genomic_DNA"/>
</dbReference>
<name>A0A9P0DZY4_NEZVI</name>
<proteinExistence type="predicted"/>
<keyword evidence="3" id="KW-1185">Reference proteome</keyword>
<dbReference type="AlphaFoldDB" id="A0A9P0DZY4"/>
<feature type="region of interest" description="Disordered" evidence="1">
    <location>
        <begin position="36"/>
        <end position="67"/>
    </location>
</feature>
<evidence type="ECO:0000313" key="2">
    <source>
        <dbReference type="EMBL" id="CAH1388415.1"/>
    </source>
</evidence>
<sequence>MTSKQLKEEICEEQEERKGLPSPLALLAATCSKIGEEQRISEESDSSEGNVATQAERDPLSLSPQSQQPQVITLQQFQNLLTLQQVNGNEQKYVQAAASPTVSVQGVPGQYIQSGGGGGGVTYSVLQGSQGGGMQAITVDGQEAVFIPSSTGLVSPLRVLPAGVLPTGAPLTPTTLFPVQKVGPFYGGSFAYLDSVCSQKSVSEWLKSVTFRYEVKGSFRCTSAAITELIIHYPTDL</sequence>
<protein>
    <submittedName>
        <fullName evidence="2">Uncharacterized protein</fullName>
    </submittedName>
</protein>
<gene>
    <name evidence="2" type="ORF">NEZAVI_LOCUS48</name>
</gene>
<reference evidence="2" key="1">
    <citation type="submission" date="2022-01" db="EMBL/GenBank/DDBJ databases">
        <authorList>
            <person name="King R."/>
        </authorList>
    </citation>
    <scope>NUCLEOTIDE SEQUENCE</scope>
</reference>
<organism evidence="2 3">
    <name type="scientific">Nezara viridula</name>
    <name type="common">Southern green stink bug</name>
    <name type="synonym">Cimex viridulus</name>
    <dbReference type="NCBI Taxonomy" id="85310"/>
    <lineage>
        <taxon>Eukaryota</taxon>
        <taxon>Metazoa</taxon>
        <taxon>Ecdysozoa</taxon>
        <taxon>Arthropoda</taxon>
        <taxon>Hexapoda</taxon>
        <taxon>Insecta</taxon>
        <taxon>Pterygota</taxon>
        <taxon>Neoptera</taxon>
        <taxon>Paraneoptera</taxon>
        <taxon>Hemiptera</taxon>
        <taxon>Heteroptera</taxon>
        <taxon>Panheteroptera</taxon>
        <taxon>Pentatomomorpha</taxon>
        <taxon>Pentatomoidea</taxon>
        <taxon>Pentatomidae</taxon>
        <taxon>Pentatominae</taxon>
        <taxon>Nezara</taxon>
    </lineage>
</organism>
<dbReference type="Proteomes" id="UP001152798">
    <property type="component" value="Chromosome 1"/>
</dbReference>
<evidence type="ECO:0000313" key="3">
    <source>
        <dbReference type="Proteomes" id="UP001152798"/>
    </source>
</evidence>